<proteinExistence type="predicted"/>
<accession>A0A562NLU2</accession>
<comment type="caution">
    <text evidence="2">The sequence shown here is derived from an EMBL/GenBank/DDBJ whole genome shotgun (WGS) entry which is preliminary data.</text>
</comment>
<dbReference type="Proteomes" id="UP000317122">
    <property type="component" value="Unassembled WGS sequence"/>
</dbReference>
<evidence type="ECO:0000256" key="1">
    <source>
        <dbReference type="SAM" id="MobiDB-lite"/>
    </source>
</evidence>
<dbReference type="AlphaFoldDB" id="A0A562NLU2"/>
<evidence type="ECO:0000313" key="3">
    <source>
        <dbReference type="Proteomes" id="UP000317122"/>
    </source>
</evidence>
<sequence>MSKSKETPAKPQTKKSIVLEMLTVGGVSVAAIADALSISKQAAYSLIGDVKRSGVAITGVMKDGAMTYSVVPPKKTKAKTLAFGKGASVSAAPSAVSASPATTNSSASQS</sequence>
<gene>
    <name evidence="2" type="ORF">IQ26_04249</name>
</gene>
<evidence type="ECO:0008006" key="4">
    <source>
        <dbReference type="Google" id="ProtNLM"/>
    </source>
</evidence>
<organism evidence="2 3">
    <name type="scientific">Mesorhizobium tianshanense</name>
    <dbReference type="NCBI Taxonomy" id="39844"/>
    <lineage>
        <taxon>Bacteria</taxon>
        <taxon>Pseudomonadati</taxon>
        <taxon>Pseudomonadota</taxon>
        <taxon>Alphaproteobacteria</taxon>
        <taxon>Hyphomicrobiales</taxon>
        <taxon>Phyllobacteriaceae</taxon>
        <taxon>Mesorhizobium</taxon>
    </lineage>
</organism>
<feature type="region of interest" description="Disordered" evidence="1">
    <location>
        <begin position="89"/>
        <end position="110"/>
    </location>
</feature>
<evidence type="ECO:0000313" key="2">
    <source>
        <dbReference type="EMBL" id="TWI33040.1"/>
    </source>
</evidence>
<protein>
    <recommendedName>
        <fullName evidence="4">HTH domain-containing protein</fullName>
    </recommendedName>
</protein>
<keyword evidence="3" id="KW-1185">Reference proteome</keyword>
<dbReference type="OrthoDB" id="9922958at2"/>
<reference evidence="2 3" key="1">
    <citation type="journal article" date="2015" name="Stand. Genomic Sci.">
        <title>Genomic Encyclopedia of Bacterial and Archaeal Type Strains, Phase III: the genomes of soil and plant-associated and newly described type strains.</title>
        <authorList>
            <person name="Whitman W.B."/>
            <person name="Woyke T."/>
            <person name="Klenk H.P."/>
            <person name="Zhou Y."/>
            <person name="Lilburn T.G."/>
            <person name="Beck B.J."/>
            <person name="De Vos P."/>
            <person name="Vandamme P."/>
            <person name="Eisen J.A."/>
            <person name="Garrity G."/>
            <person name="Hugenholtz P."/>
            <person name="Kyrpides N.C."/>
        </authorList>
    </citation>
    <scope>NUCLEOTIDE SEQUENCE [LARGE SCALE GENOMIC DNA]</scope>
    <source>
        <strain evidence="2 3">CGMCC 1.2546</strain>
    </source>
</reference>
<name>A0A562NLU2_9HYPH</name>
<dbReference type="EMBL" id="VLKT01000027">
    <property type="protein sequence ID" value="TWI33040.1"/>
    <property type="molecule type" value="Genomic_DNA"/>
</dbReference>
<dbReference type="RefSeq" id="WP_145720307.1">
    <property type="nucleotide sequence ID" value="NZ_BSPF01000014.1"/>
</dbReference>